<proteinExistence type="inferred from homology"/>
<keyword evidence="12" id="KW-1185">Reference proteome</keyword>
<keyword evidence="3" id="KW-0444">Lipid biosynthesis</keyword>
<accession>A0ABM4B5E7</accession>
<dbReference type="GeneID" id="100213541"/>
<organism evidence="12 13">
    <name type="scientific">Hydra vulgaris</name>
    <name type="common">Hydra</name>
    <name type="synonym">Hydra attenuata</name>
    <dbReference type="NCBI Taxonomy" id="6087"/>
    <lineage>
        <taxon>Eukaryota</taxon>
        <taxon>Metazoa</taxon>
        <taxon>Cnidaria</taxon>
        <taxon>Hydrozoa</taxon>
        <taxon>Hydroidolina</taxon>
        <taxon>Anthoathecata</taxon>
        <taxon>Aplanulata</taxon>
        <taxon>Hydridae</taxon>
        <taxon>Hydra</taxon>
    </lineage>
</organism>
<dbReference type="Pfam" id="PF03982">
    <property type="entry name" value="DAGAT"/>
    <property type="match status" value="1"/>
</dbReference>
<name>A0ABM4B5E7_HYDVU</name>
<comment type="subcellular location">
    <subcellularLocation>
        <location evidence="1 11">Endoplasmic reticulum membrane</location>
        <topology evidence="1 11">Multi-pass membrane protein</topology>
    </subcellularLocation>
</comment>
<evidence type="ECO:0000256" key="3">
    <source>
        <dbReference type="ARBA" id="ARBA00022516"/>
    </source>
</evidence>
<keyword evidence="8" id="KW-0443">Lipid metabolism</keyword>
<evidence type="ECO:0000256" key="11">
    <source>
        <dbReference type="RuleBase" id="RU367023"/>
    </source>
</evidence>
<keyword evidence="10" id="KW-0012">Acyltransferase</keyword>
<evidence type="ECO:0000256" key="10">
    <source>
        <dbReference type="ARBA" id="ARBA00023315"/>
    </source>
</evidence>
<evidence type="ECO:0000313" key="12">
    <source>
        <dbReference type="Proteomes" id="UP001652625"/>
    </source>
</evidence>
<evidence type="ECO:0000256" key="1">
    <source>
        <dbReference type="ARBA" id="ARBA00004477"/>
    </source>
</evidence>
<dbReference type="InterPro" id="IPR007130">
    <property type="entry name" value="DAGAT"/>
</dbReference>
<dbReference type="PANTHER" id="PTHR12317">
    <property type="entry name" value="DIACYLGLYCEROL O-ACYLTRANSFERASE"/>
    <property type="match status" value="1"/>
</dbReference>
<keyword evidence="5 11" id="KW-0812">Transmembrane</keyword>
<feature type="transmembrane region" description="Helical" evidence="11">
    <location>
        <begin position="20"/>
        <end position="45"/>
    </location>
</feature>
<comment type="caution">
    <text evidence="11">Lacks conserved residue(s) required for the propagation of feature annotation.</text>
</comment>
<evidence type="ECO:0000256" key="9">
    <source>
        <dbReference type="ARBA" id="ARBA00023136"/>
    </source>
</evidence>
<evidence type="ECO:0000256" key="2">
    <source>
        <dbReference type="ARBA" id="ARBA00005420"/>
    </source>
</evidence>
<evidence type="ECO:0000313" key="13">
    <source>
        <dbReference type="RefSeq" id="XP_065644062.1"/>
    </source>
</evidence>
<dbReference type="PANTHER" id="PTHR12317:SF79">
    <property type="entry name" value="ACYLTRANSFERASE"/>
    <property type="match status" value="1"/>
</dbReference>
<reference evidence="13" key="2">
    <citation type="submission" date="2025-08" db="UniProtKB">
        <authorList>
            <consortium name="RefSeq"/>
        </authorList>
    </citation>
    <scope>IDENTIFICATION</scope>
</reference>
<evidence type="ECO:0000256" key="4">
    <source>
        <dbReference type="ARBA" id="ARBA00022679"/>
    </source>
</evidence>
<dbReference type="RefSeq" id="XP_065644062.1">
    <property type="nucleotide sequence ID" value="XM_065787990.1"/>
</dbReference>
<keyword evidence="6 11" id="KW-0256">Endoplasmic reticulum</keyword>
<dbReference type="Proteomes" id="UP001652625">
    <property type="component" value="Chromosome 01"/>
</dbReference>
<sequence length="338" mass="38479">MAIIDFAPLRIPLYRRLQTLAVVLYFYSFYFGALLGVGVILLLLFSSYYPIALLYLGWAYLWDSGTPSHGGRRSNFMRSLKIWKYFRDYFPIQLIKTVDLDPKNNYIFGYHPHGVLCAGAFASFATEATDFSTVFPGITPHLLPLMALFKPPLFRDYIMSSGMCNVSRESCEYILTKKGPGNSICVVVGGAAEAFNAHPYEDYVLIIKPRKGFIKLAIRTGSHLVPVFAFGENNLFNQVKNPRGSMLRKIQEKVQSLVAFAPVLFYGRGIFQYNFGLIPHRRPVNIVVGSPIPVVKSENPTYEDIQILQDTYINSLVKLFEENKHRYEKRTDIKLVIE</sequence>
<evidence type="ECO:0000256" key="7">
    <source>
        <dbReference type="ARBA" id="ARBA00022989"/>
    </source>
</evidence>
<dbReference type="CDD" id="cd07987">
    <property type="entry name" value="LPLAT_MGAT-like"/>
    <property type="match status" value="1"/>
</dbReference>
<evidence type="ECO:0000256" key="5">
    <source>
        <dbReference type="ARBA" id="ARBA00022692"/>
    </source>
</evidence>
<evidence type="ECO:0000256" key="6">
    <source>
        <dbReference type="ARBA" id="ARBA00022824"/>
    </source>
</evidence>
<keyword evidence="7 11" id="KW-1133">Transmembrane helix</keyword>
<protein>
    <recommendedName>
        <fullName evidence="11">Acyltransferase</fullName>
        <ecNumber evidence="11">2.3.1.-</ecNumber>
    </recommendedName>
</protein>
<keyword evidence="9 11" id="KW-0472">Membrane</keyword>
<comment type="similarity">
    <text evidence="2 11">Belongs to the diacylglycerol acyltransferase family.</text>
</comment>
<gene>
    <name evidence="13" type="primary">LOC100213541</name>
</gene>
<keyword evidence="4 11" id="KW-0808">Transferase</keyword>
<dbReference type="EC" id="2.3.1.-" evidence="11"/>
<evidence type="ECO:0000256" key="8">
    <source>
        <dbReference type="ARBA" id="ARBA00023098"/>
    </source>
</evidence>
<reference evidence="12" key="1">
    <citation type="submission" date="2025-05" db="UniProtKB">
        <authorList>
            <consortium name="RefSeq"/>
        </authorList>
    </citation>
    <scope>NUCLEOTIDE SEQUENCE [LARGE SCALE GENOMIC DNA]</scope>
</reference>